<comment type="caution">
    <text evidence="3">The sequence shown here is derived from an EMBL/GenBank/DDBJ whole genome shotgun (WGS) entry which is preliminary data.</text>
</comment>
<feature type="non-terminal residue" evidence="3">
    <location>
        <position position="1"/>
    </location>
</feature>
<dbReference type="SUPFAM" id="SSF53850">
    <property type="entry name" value="Periplasmic binding protein-like II"/>
    <property type="match status" value="1"/>
</dbReference>
<keyword evidence="4" id="KW-1185">Reference proteome</keyword>
<dbReference type="RefSeq" id="WP_274265091.1">
    <property type="nucleotide sequence ID" value="NZ_JAQZCI010000080.1"/>
</dbReference>
<feature type="domain" description="Solute-binding protein family 5" evidence="2">
    <location>
        <begin position="3"/>
        <end position="78"/>
    </location>
</feature>
<gene>
    <name evidence="3" type="ORF">PUW80_15305</name>
</gene>
<evidence type="ECO:0000259" key="2">
    <source>
        <dbReference type="Pfam" id="PF00496"/>
    </source>
</evidence>
<accession>A0ABT5SPJ2</accession>
<organism evidence="3 4">
    <name type="scientific">Microbacterium thalli</name>
    <dbReference type="NCBI Taxonomy" id="3027921"/>
    <lineage>
        <taxon>Bacteria</taxon>
        <taxon>Bacillati</taxon>
        <taxon>Actinomycetota</taxon>
        <taxon>Actinomycetes</taxon>
        <taxon>Micrococcales</taxon>
        <taxon>Microbacteriaceae</taxon>
        <taxon>Microbacterium</taxon>
    </lineage>
</organism>
<dbReference type="EMBL" id="JAQZCI010000080">
    <property type="protein sequence ID" value="MDD7963708.1"/>
    <property type="molecule type" value="Genomic_DNA"/>
</dbReference>
<name>A0ABT5SPJ2_9MICO</name>
<evidence type="ECO:0000313" key="3">
    <source>
        <dbReference type="EMBL" id="MDD7963708.1"/>
    </source>
</evidence>
<evidence type="ECO:0000313" key="4">
    <source>
        <dbReference type="Proteomes" id="UP001218170"/>
    </source>
</evidence>
<dbReference type="Gene3D" id="3.40.190.10">
    <property type="entry name" value="Periplasmic binding protein-like II"/>
    <property type="match status" value="1"/>
</dbReference>
<dbReference type="Pfam" id="PF00496">
    <property type="entry name" value="SBP_bac_5"/>
    <property type="match status" value="1"/>
</dbReference>
<feature type="non-terminal residue" evidence="3">
    <location>
        <position position="79"/>
    </location>
</feature>
<dbReference type="InterPro" id="IPR000914">
    <property type="entry name" value="SBP_5_dom"/>
</dbReference>
<evidence type="ECO:0000256" key="1">
    <source>
        <dbReference type="SAM" id="MobiDB-lite"/>
    </source>
</evidence>
<reference evidence="3 4" key="1">
    <citation type="submission" date="2023-02" db="EMBL/GenBank/DDBJ databases">
        <title>Study of novel species of the Microbacterium genus.</title>
        <authorList>
            <person name="Arroyo-Herrera I."/>
            <person name="Roman-Ponce B."/>
            <person name="Vasquez-Murrieta M.S."/>
        </authorList>
    </citation>
    <scope>NUCLEOTIDE SEQUENCE [LARGE SCALE GENOMIC DNA]</scope>
    <source>
        <strain evidence="3 4">NE1TT3</strain>
    </source>
</reference>
<sequence>VVLADDSKSARKSSFGPIAEIATPDDRTVVFTLSQRSISFLYNLSYVWIVNTEAGDLTKTEDGTGPYTLDEWKQGSTLT</sequence>
<protein>
    <submittedName>
        <fullName evidence="3">ABC transporter substrate-binding protein</fullName>
    </submittedName>
</protein>
<proteinExistence type="predicted"/>
<dbReference type="Proteomes" id="UP001218170">
    <property type="component" value="Unassembled WGS sequence"/>
</dbReference>
<feature type="region of interest" description="Disordered" evidence="1">
    <location>
        <begin position="58"/>
        <end position="79"/>
    </location>
</feature>